<organism evidence="2 3">
    <name type="scientific">Pythium oligandrum</name>
    <name type="common">Mycoparasitic fungus</name>
    <dbReference type="NCBI Taxonomy" id="41045"/>
    <lineage>
        <taxon>Eukaryota</taxon>
        <taxon>Sar</taxon>
        <taxon>Stramenopiles</taxon>
        <taxon>Oomycota</taxon>
        <taxon>Peronosporomycetes</taxon>
        <taxon>Pythiales</taxon>
        <taxon>Pythiaceae</taxon>
        <taxon>Pythium</taxon>
    </lineage>
</organism>
<evidence type="ECO:0000256" key="1">
    <source>
        <dbReference type="SAM" id="MobiDB-lite"/>
    </source>
</evidence>
<feature type="compositionally biased region" description="Low complexity" evidence="1">
    <location>
        <begin position="537"/>
        <end position="548"/>
    </location>
</feature>
<proteinExistence type="predicted"/>
<dbReference type="EMBL" id="SPLM01000075">
    <property type="protein sequence ID" value="TMW61619.1"/>
    <property type="molecule type" value="Genomic_DNA"/>
</dbReference>
<feature type="compositionally biased region" description="Basic residues" evidence="1">
    <location>
        <begin position="159"/>
        <end position="168"/>
    </location>
</feature>
<gene>
    <name evidence="2" type="ORF">Poli38472_010682</name>
</gene>
<evidence type="ECO:0000313" key="2">
    <source>
        <dbReference type="EMBL" id="TMW61619.1"/>
    </source>
</evidence>
<sequence length="605" mass="66599">MRNVSTMTPLTTSKAAQGLLPQIEAAIAFLQQEVAEIRAGTKDGRLHDLIKEPLPREQFQALLQVWKLPPVPVELSKLFMQLEQVRLRQQKQEEEEDEEMEELVPVDTDEAQDEVMTDEKTPEETVSVDEEEEDKPKTEDTSVDVKEEDEEEEKEPPKPRKPRGRPRKRPLETVEASGVSSDSDARSASVERKASVDESVEKQDEPQPEEVVEKTLEDAEEEEKTASPVPATPPQPVLSETEQALANLRALRKGMMLDVLSKIVSVAKSKGVDPAMFSSRQSSGSERYSFVDLQMIEVDVGKGVIAEWEHFAQQVYLFCQHVIAESEKQDQQDAKQKGVELLHFAKTLTETLRKASLKREESLMQKTDVVATRPSIIAPVATPTPPARPSVEAAVESAAADSSKAPETPPVAGNEVQTPHRMSARLRQRENSLSDSPSPQRRRASRDEEGEGETSRTRKRVRISDAVSSPVGTPTNTATPTDDLSEYESQMSTSETAPTSNENGDSDSGKRRSRKRKPVAVVATRVSSRQMKRRAAEAAAAAAAAAAEDGSDAQENEESEEDDGTATESENAAPSSPPPEKNVPLTKAGRPRKKPGRKPKKQSDK</sequence>
<feature type="region of interest" description="Disordered" evidence="1">
    <location>
        <begin position="90"/>
        <end position="236"/>
    </location>
</feature>
<evidence type="ECO:0000313" key="3">
    <source>
        <dbReference type="Proteomes" id="UP000794436"/>
    </source>
</evidence>
<protein>
    <submittedName>
        <fullName evidence="2">Uncharacterized protein</fullName>
    </submittedName>
</protein>
<name>A0A8K1FI21_PYTOL</name>
<keyword evidence="3" id="KW-1185">Reference proteome</keyword>
<dbReference type="Proteomes" id="UP000794436">
    <property type="component" value="Unassembled WGS sequence"/>
</dbReference>
<accession>A0A8K1FI21</accession>
<reference evidence="2" key="1">
    <citation type="submission" date="2019-03" db="EMBL/GenBank/DDBJ databases">
        <title>Long read genome sequence of the mycoparasitic Pythium oligandrum ATCC 38472 isolated from sugarbeet rhizosphere.</title>
        <authorList>
            <person name="Gaulin E."/>
        </authorList>
    </citation>
    <scope>NUCLEOTIDE SEQUENCE</scope>
    <source>
        <strain evidence="2">ATCC 38472_TT</strain>
    </source>
</reference>
<dbReference type="OrthoDB" id="168271at2759"/>
<dbReference type="AlphaFoldDB" id="A0A8K1FI21"/>
<feature type="compositionally biased region" description="Basic and acidic residues" evidence="1">
    <location>
        <begin position="134"/>
        <end position="145"/>
    </location>
</feature>
<feature type="compositionally biased region" description="Basic residues" evidence="1">
    <location>
        <begin position="589"/>
        <end position="605"/>
    </location>
</feature>
<feature type="region of interest" description="Disordered" evidence="1">
    <location>
        <begin position="379"/>
        <end position="605"/>
    </location>
</feature>
<feature type="compositionally biased region" description="Basic and acidic residues" evidence="1">
    <location>
        <begin position="183"/>
        <end position="217"/>
    </location>
</feature>
<feature type="compositionally biased region" description="Acidic residues" evidence="1">
    <location>
        <begin position="93"/>
        <end position="116"/>
    </location>
</feature>
<feature type="compositionally biased region" description="Polar residues" evidence="1">
    <location>
        <begin position="466"/>
        <end position="503"/>
    </location>
</feature>
<comment type="caution">
    <text evidence="2">The sequence shown here is derived from an EMBL/GenBank/DDBJ whole genome shotgun (WGS) entry which is preliminary data.</text>
</comment>
<feature type="compositionally biased region" description="Low complexity" evidence="1">
    <location>
        <begin position="389"/>
        <end position="405"/>
    </location>
</feature>
<feature type="compositionally biased region" description="Acidic residues" evidence="1">
    <location>
        <begin position="549"/>
        <end position="565"/>
    </location>
</feature>